<feature type="region of interest" description="Disordered" evidence="1">
    <location>
        <begin position="548"/>
        <end position="648"/>
    </location>
</feature>
<dbReference type="Gene3D" id="2.40.50.140">
    <property type="entry name" value="Nucleic acid-binding proteins"/>
    <property type="match status" value="3"/>
</dbReference>
<keyword evidence="3" id="KW-1185">Reference proteome</keyword>
<dbReference type="CDD" id="cd04476">
    <property type="entry name" value="RPA1_DBD_C"/>
    <property type="match status" value="1"/>
</dbReference>
<dbReference type="SUPFAM" id="SSF50249">
    <property type="entry name" value="Nucleic acid-binding proteins"/>
    <property type="match status" value="3"/>
</dbReference>
<dbReference type="EMBL" id="RWGY01000029">
    <property type="protein sequence ID" value="TVU17760.1"/>
    <property type="molecule type" value="Genomic_DNA"/>
</dbReference>
<comment type="caution">
    <text evidence="2">The sequence shown here is derived from an EMBL/GenBank/DDBJ whole genome shotgun (WGS) entry which is preliminary data.</text>
</comment>
<dbReference type="PANTHER" id="PTHR47165">
    <property type="entry name" value="OS03G0429900 PROTEIN"/>
    <property type="match status" value="1"/>
</dbReference>
<dbReference type="CDD" id="cd04481">
    <property type="entry name" value="RPA1_DBD_B_like"/>
    <property type="match status" value="1"/>
</dbReference>
<proteinExistence type="predicted"/>
<dbReference type="CDD" id="cd04480">
    <property type="entry name" value="RPA1_DBD_A_like"/>
    <property type="match status" value="1"/>
</dbReference>
<evidence type="ECO:0000313" key="3">
    <source>
        <dbReference type="Proteomes" id="UP000324897"/>
    </source>
</evidence>
<reference evidence="2 3" key="1">
    <citation type="journal article" date="2019" name="Sci. Rep.">
        <title>A high-quality genome of Eragrostis curvula grass provides insights into Poaceae evolution and supports new strategies to enhance forage quality.</title>
        <authorList>
            <person name="Carballo J."/>
            <person name="Santos B.A.C.M."/>
            <person name="Zappacosta D."/>
            <person name="Garbus I."/>
            <person name="Selva J.P."/>
            <person name="Gallo C.A."/>
            <person name="Diaz A."/>
            <person name="Albertini E."/>
            <person name="Caccamo M."/>
            <person name="Echenique V."/>
        </authorList>
    </citation>
    <scope>NUCLEOTIDE SEQUENCE [LARGE SCALE GENOMIC DNA]</scope>
    <source>
        <strain evidence="3">cv. Victoria</strain>
        <tissue evidence="2">Leaf</tissue>
    </source>
</reference>
<sequence>MAAPAIWPRDSSASSSLTSFATSLPHCSCLWSPSPFLRSAQGCIRFVVLGLDLLVPLLPAVSLRVVHAMGGFGSSCSLFRFRSKRLFLCLARLPLLLRLLASSFPALKSAVGEQGELFPIYSSSTSAENRQSRKRRFDQKRYKLAVPLRELTLKFRRGTILARVCRMWDYRGGKDDGDIRHVDLVLVDAEGTPMYAEIGADDVPTKKPLLSEGKVYKFERFIVGSAKPSYRPFPMELMIYVTRYTKIEECSDPPVDIPIGFEANIVLWGERATEFDIDEVCTLSEEGPVIAVFVGLLVKTTRDGLSMSGNSSCRWYINPKIPEAASLLKSCESDFAPVERVPVNNPAPEAAEPKPDPREITVAELTQLIPYEIPDEGFRLTVTIVRFNEKQNWWFPSCNRCSRTSLPCPEGYKCPNDNCTGYKFKYKICYIVSDGTAETEVIFFADIGRQLIGKDVKMLMGANRKDGAIPNEIASQIGQKYQITINVTERAYSGKPFSYDVRKIDHAFGRAPVIPRIQPVAAKSLSLKNESSSAKNVEGHKIVPSVAAEEQSPLHEQGTPPPTITTASAHGPSKSSDKDQDLPKTRGTRRKLFKDPSPDDKEAADTDLNTDLDDDIEDDSLVDPPPNSSKLQTTSSKKQPIGKKVKKN</sequence>
<gene>
    <name evidence="2" type="ORF">EJB05_33815</name>
</gene>
<feature type="compositionally biased region" description="Low complexity" evidence="1">
    <location>
        <begin position="628"/>
        <end position="639"/>
    </location>
</feature>
<feature type="compositionally biased region" description="Acidic residues" evidence="1">
    <location>
        <begin position="608"/>
        <end position="621"/>
    </location>
</feature>
<dbReference type="PANTHER" id="PTHR47165:SF4">
    <property type="entry name" value="OS03G0429900 PROTEIN"/>
    <property type="match status" value="1"/>
</dbReference>
<dbReference type="OrthoDB" id="694146at2759"/>
<accession>A0A5J9U3M8</accession>
<evidence type="ECO:0000256" key="1">
    <source>
        <dbReference type="SAM" id="MobiDB-lite"/>
    </source>
</evidence>
<protein>
    <recommendedName>
        <fullName evidence="4">Replication factor A C-terminal domain-containing protein</fullName>
    </recommendedName>
</protein>
<evidence type="ECO:0008006" key="4">
    <source>
        <dbReference type="Google" id="ProtNLM"/>
    </source>
</evidence>
<organism evidence="2 3">
    <name type="scientific">Eragrostis curvula</name>
    <name type="common">weeping love grass</name>
    <dbReference type="NCBI Taxonomy" id="38414"/>
    <lineage>
        <taxon>Eukaryota</taxon>
        <taxon>Viridiplantae</taxon>
        <taxon>Streptophyta</taxon>
        <taxon>Embryophyta</taxon>
        <taxon>Tracheophyta</taxon>
        <taxon>Spermatophyta</taxon>
        <taxon>Magnoliopsida</taxon>
        <taxon>Liliopsida</taxon>
        <taxon>Poales</taxon>
        <taxon>Poaceae</taxon>
        <taxon>PACMAD clade</taxon>
        <taxon>Chloridoideae</taxon>
        <taxon>Eragrostideae</taxon>
        <taxon>Eragrostidinae</taxon>
        <taxon>Eragrostis</taxon>
    </lineage>
</organism>
<dbReference type="AlphaFoldDB" id="A0A5J9U3M8"/>
<name>A0A5J9U3M8_9POAL</name>
<feature type="compositionally biased region" description="Basic and acidic residues" evidence="1">
    <location>
        <begin position="575"/>
        <end position="584"/>
    </location>
</feature>
<dbReference type="InterPro" id="IPR047192">
    <property type="entry name" value="Euk_RPA1_DBD_C"/>
</dbReference>
<dbReference type="Proteomes" id="UP000324897">
    <property type="component" value="Chromosome 7"/>
</dbReference>
<dbReference type="InterPro" id="IPR012340">
    <property type="entry name" value="NA-bd_OB-fold"/>
</dbReference>
<dbReference type="Gramene" id="TVU17760">
    <property type="protein sequence ID" value="TVU17760"/>
    <property type="gene ID" value="EJB05_33815"/>
</dbReference>
<feature type="compositionally biased region" description="Basic and acidic residues" evidence="1">
    <location>
        <begin position="593"/>
        <end position="604"/>
    </location>
</feature>
<evidence type="ECO:0000313" key="2">
    <source>
        <dbReference type="EMBL" id="TVU17760.1"/>
    </source>
</evidence>